<dbReference type="Pfam" id="PF00052">
    <property type="entry name" value="Laminin_B"/>
    <property type="match status" value="1"/>
</dbReference>
<protein>
    <recommendedName>
        <fullName evidence="14">Laminin subunit gamma-1</fullName>
    </recommendedName>
</protein>
<feature type="domain" description="Laminin EGF-like" evidence="9">
    <location>
        <begin position="435"/>
        <end position="487"/>
    </location>
</feature>
<dbReference type="PANTHER" id="PTHR10574:SF435">
    <property type="entry name" value="LAMININ SUBUNIT GAMMA-1"/>
    <property type="match status" value="1"/>
</dbReference>
<comment type="caution">
    <text evidence="6">Lacks conserved residue(s) required for the propagation of feature annotation.</text>
</comment>
<evidence type="ECO:0000256" key="6">
    <source>
        <dbReference type="PROSITE-ProRule" id="PRU00460"/>
    </source>
</evidence>
<keyword evidence="1 8" id="KW-0732">Signal</keyword>
<dbReference type="Gene3D" id="2.10.25.10">
    <property type="entry name" value="Laminin"/>
    <property type="match status" value="9"/>
</dbReference>
<evidence type="ECO:0000256" key="1">
    <source>
        <dbReference type="ARBA" id="ARBA00022729"/>
    </source>
</evidence>
<evidence type="ECO:0000256" key="5">
    <source>
        <dbReference type="ARBA" id="ARBA00023292"/>
    </source>
</evidence>
<feature type="domain" description="Laminin EGF-like" evidence="9">
    <location>
        <begin position="934"/>
        <end position="981"/>
    </location>
</feature>
<dbReference type="CDD" id="cd00055">
    <property type="entry name" value="EGF_Lam"/>
    <property type="match status" value="8"/>
</dbReference>
<dbReference type="PANTHER" id="PTHR10574">
    <property type="entry name" value="NETRIN/LAMININ-RELATED"/>
    <property type="match status" value="1"/>
</dbReference>
<dbReference type="PROSITE" id="PS50027">
    <property type="entry name" value="EGF_LAM_2"/>
    <property type="match status" value="7"/>
</dbReference>
<evidence type="ECO:0008006" key="14">
    <source>
        <dbReference type="Google" id="ProtNLM"/>
    </source>
</evidence>
<feature type="disulfide bond" evidence="6">
    <location>
        <begin position="955"/>
        <end position="964"/>
    </location>
</feature>
<dbReference type="GO" id="GO:0009888">
    <property type="term" value="P:tissue development"/>
    <property type="evidence" value="ECO:0007669"/>
    <property type="project" value="TreeGrafter"/>
</dbReference>
<feature type="domain" description="Laminin IV type A" evidence="10">
    <location>
        <begin position="514"/>
        <end position="683"/>
    </location>
</feature>
<feature type="disulfide bond" evidence="6">
    <location>
        <begin position="1002"/>
        <end position="1011"/>
    </location>
</feature>
<organism evidence="12 13">
    <name type="scientific">Phaedon cochleariae</name>
    <name type="common">Mustard beetle</name>
    <dbReference type="NCBI Taxonomy" id="80249"/>
    <lineage>
        <taxon>Eukaryota</taxon>
        <taxon>Metazoa</taxon>
        <taxon>Ecdysozoa</taxon>
        <taxon>Arthropoda</taxon>
        <taxon>Hexapoda</taxon>
        <taxon>Insecta</taxon>
        <taxon>Pterygota</taxon>
        <taxon>Neoptera</taxon>
        <taxon>Endopterygota</taxon>
        <taxon>Coleoptera</taxon>
        <taxon>Polyphaga</taxon>
        <taxon>Cucujiformia</taxon>
        <taxon>Chrysomeloidea</taxon>
        <taxon>Chrysomelidae</taxon>
        <taxon>Chrysomelinae</taxon>
        <taxon>Chrysomelini</taxon>
        <taxon>Phaedon</taxon>
    </lineage>
</organism>
<dbReference type="InterPro" id="IPR002049">
    <property type="entry name" value="LE_dom"/>
</dbReference>
<dbReference type="InterPro" id="IPR050440">
    <property type="entry name" value="Laminin/Netrin_ECM"/>
</dbReference>
<evidence type="ECO:0000256" key="2">
    <source>
        <dbReference type="ARBA" id="ARBA00022737"/>
    </source>
</evidence>
<proteinExistence type="predicted"/>
<name>A0A9P0GXI8_PHACE</name>
<keyword evidence="2" id="KW-0677">Repeat</keyword>
<evidence type="ECO:0000256" key="4">
    <source>
        <dbReference type="ARBA" id="ARBA00023180"/>
    </source>
</evidence>
<feature type="domain" description="Laminin EGF-like" evidence="9">
    <location>
        <begin position="825"/>
        <end position="879"/>
    </location>
</feature>
<evidence type="ECO:0000256" key="7">
    <source>
        <dbReference type="SAM" id="Coils"/>
    </source>
</evidence>
<feature type="disulfide bond" evidence="6">
    <location>
        <begin position="740"/>
        <end position="749"/>
    </location>
</feature>
<feature type="disulfide bond" evidence="6">
    <location>
        <begin position="936"/>
        <end position="953"/>
    </location>
</feature>
<dbReference type="Proteomes" id="UP001153737">
    <property type="component" value="Chromosome 8"/>
</dbReference>
<evidence type="ECO:0000259" key="11">
    <source>
        <dbReference type="PROSITE" id="PS51117"/>
    </source>
</evidence>
<feature type="disulfide bond" evidence="6">
    <location>
        <begin position="982"/>
        <end position="994"/>
    </location>
</feature>
<evidence type="ECO:0000256" key="8">
    <source>
        <dbReference type="SAM" id="SignalP"/>
    </source>
</evidence>
<reference evidence="12" key="2">
    <citation type="submission" date="2022-10" db="EMBL/GenBank/DDBJ databases">
        <authorList>
            <consortium name="ENA_rothamsted_submissions"/>
            <consortium name="culmorum"/>
            <person name="King R."/>
        </authorList>
    </citation>
    <scope>NUCLEOTIDE SEQUENCE</scope>
</reference>
<dbReference type="FunFam" id="2.10.25.10:FF:000105">
    <property type="entry name" value="laminin subunit gamma-1"/>
    <property type="match status" value="2"/>
</dbReference>
<feature type="domain" description="Laminin EGF-like" evidence="9">
    <location>
        <begin position="982"/>
        <end position="1027"/>
    </location>
</feature>
<feature type="signal peptide" evidence="8">
    <location>
        <begin position="1"/>
        <end position="18"/>
    </location>
</feature>
<evidence type="ECO:0000256" key="3">
    <source>
        <dbReference type="ARBA" id="ARBA00023157"/>
    </source>
</evidence>
<dbReference type="PRINTS" id="PR00011">
    <property type="entry name" value="EGFLAMININ"/>
</dbReference>
<feature type="disulfide bond" evidence="6">
    <location>
        <begin position="458"/>
        <end position="467"/>
    </location>
</feature>
<gene>
    <name evidence="12" type="ORF">PHAECO_LOCUS12034</name>
</gene>
<dbReference type="GO" id="GO:0007411">
    <property type="term" value="P:axon guidance"/>
    <property type="evidence" value="ECO:0007669"/>
    <property type="project" value="TreeGrafter"/>
</dbReference>
<evidence type="ECO:0000313" key="13">
    <source>
        <dbReference type="Proteomes" id="UP001153737"/>
    </source>
</evidence>
<feature type="coiled-coil region" evidence="7">
    <location>
        <begin position="1541"/>
        <end position="1598"/>
    </location>
</feature>
<feature type="chain" id="PRO_5040426430" description="Laminin subunit gamma-1" evidence="8">
    <location>
        <begin position="19"/>
        <end position="1614"/>
    </location>
</feature>
<dbReference type="PROSITE" id="PS51117">
    <property type="entry name" value="LAMININ_NTER"/>
    <property type="match status" value="1"/>
</dbReference>
<dbReference type="FunFam" id="2.60.120.260:FF:000018">
    <property type="entry name" value="Laminin subunit gamma 1"/>
    <property type="match status" value="1"/>
</dbReference>
<evidence type="ECO:0000313" key="12">
    <source>
        <dbReference type="EMBL" id="CAH1179506.1"/>
    </source>
</evidence>
<feature type="domain" description="Laminin EGF-like" evidence="9">
    <location>
        <begin position="722"/>
        <end position="770"/>
    </location>
</feature>
<dbReference type="EMBL" id="OU896714">
    <property type="protein sequence ID" value="CAH1179506.1"/>
    <property type="molecule type" value="Genomic_DNA"/>
</dbReference>
<keyword evidence="7" id="KW-0175">Coiled coil</keyword>
<sequence length="1614" mass="179453">MGNFWLFGVLLLFSVCYGQQTPTVGHKGTRCYDNFNRPQRCIPEFENAAFGVLMEATNTCGENGDTEYCVQTGFTGIRKSCEVCFPGQHDATYLTDFIHPDNPTWWQSETMFEGIQWPNQVNLTLKFDKAFDITYVRLIFYSPRPESFFISKKTTKDGPWIPYQYYSATCRDTYGLPDMTHTRRGEETRALCTSEYSDISPLKDGNVAFGTLEGRPSAYNFDTSPDLQEWVTATELMVTLDRLNTFGDEVFGDEQVLKSYFYAVADVAVGARCKCNGHASECVASTAADGAKRRVCKCEHNTAGADCGECLPFYNDAPWGRATAQNSHECKQCNCNGHSNRCFFDQKLYEMTGHGGHCLDCTANRDGPNCERCREHYRMRDDGFCVPCDCDPVGSRSLQCNAEGKCQCKPGVTGDTCDRCDENFYDFSATGCKTCGCHSAGSINNEPSCSPHTGVCACKENVEGKQCSECKPGFFNLDKENHFGCTPCFCYGHSAECTSAPQYSKYLLESSFFKSAERWSAVDEYERKIDTKYDALTQSIGVQAVGDEAIYFVAPERFLGDQRASYNQLLEFSLKIGDNRPVPTAADIILEGNGMSVTNTIFAQKNKIPALQIQKYRFRLHEHPDYGWQPRLSPRAFISVLTNLTSIKIKGTYTPQGVGFLDEVKLETAARGAAGESALWVEVCSCPSGYVGQFCESCAPTFRHTPSSGALESRPFMTCIPCDCNNHANICDSETGRCICNDHTTGENCELCARGFYGNALGGTPEDCQPCGCPEGGACIQIDEEITMCTECPTGYTGHKCDVCSDGYYGDPTGRYGPARSCRECECNNNIDLNAIGNCNTTSGECLRCIHNTGGDRCEVCLSGFYGNAVVLPKGDCKPCTCYPIGTEEEPSGEPTCDQSTGTCNCKQHVVGNNCDRCEDGFYNLLSGQGCQSCNCDPIGSFNQTCDLLNGQCYCRPGVTGLRCDHCEARKYGFSIDGCKDCDCDAIGSRDLQCDPTGQCPCLENVEGRKCNRCKENKYDRQRGCVDCPDCYNLVQDAYRGHSNKLDRLGDILDEIERRPTVIADDEFPKELEKLKRNISDFHEIVKNATGDTSVFQKVHDIREREKDITRTLSEIDENIYLIGDKSHVTEMNLDHIDANLEEAEVRLADTVVAFDTQAKEALENAMESSQKAGQQSEKMTKIAQESRELADELEERADVIESKALDAKNKSIEAYQIAKNASLGQSEVEERARKMRHEVTDAENKLNRTSTWIKEVANMSATSKADALNLLNAVKNLQIPQIDIPELKTRSESLRDEAYRLGNETIALYKDSENLRKAVEEKNSVGKVLLEKAYDQQYETDELLNEIHATKETTDNSINRWNKILNETESIYKDLKDFDTETQKSKDEANEALKTISDIENILMNTLGKINTAQQSLREATNNAASALEKALQADDLAKNASSTAGGAKEEAGVLLRNATLLNENAELLKERVQDSEDKLQTFYSYTRTNESLINEAKEKVGKAGKDTDETSKKVIELLSSVEKIINELQNSPDIDDSELTRLENALALAEEQLLDSKLEEKLAHLQMEHSAQANLIEQYKHDIGALKDDVQNIEEIVQSLPEGCFRRVELEP</sequence>
<dbReference type="FunFam" id="2.10.25.10:FF:000051">
    <property type="entry name" value="Laminin subunit alpha 4"/>
    <property type="match status" value="1"/>
</dbReference>
<evidence type="ECO:0000259" key="10">
    <source>
        <dbReference type="PROSITE" id="PS51115"/>
    </source>
</evidence>
<evidence type="ECO:0000259" key="9">
    <source>
        <dbReference type="PROSITE" id="PS50027"/>
    </source>
</evidence>
<feature type="coiled-coil region" evidence="7">
    <location>
        <begin position="1177"/>
        <end position="1246"/>
    </location>
</feature>
<dbReference type="SUPFAM" id="SSF57184">
    <property type="entry name" value="Growth factor receptor domain"/>
    <property type="match status" value="1"/>
</dbReference>
<keyword evidence="5 6" id="KW-0424">Laminin EGF-like domain</keyword>
<dbReference type="PROSITE" id="PS51115">
    <property type="entry name" value="LAMININ_IVA"/>
    <property type="match status" value="1"/>
</dbReference>
<dbReference type="FunFam" id="2.10.25.10:FF:000166">
    <property type="entry name" value="laminin subunit gamma-1"/>
    <property type="match status" value="1"/>
</dbReference>
<accession>A0A9P0GXI8</accession>
<dbReference type="SMART" id="SM00281">
    <property type="entry name" value="LamB"/>
    <property type="match status" value="1"/>
</dbReference>
<feature type="disulfide bond" evidence="6">
    <location>
        <begin position="408"/>
        <end position="417"/>
    </location>
</feature>
<dbReference type="Pfam" id="PF00055">
    <property type="entry name" value="Laminin_N"/>
    <property type="match status" value="1"/>
</dbReference>
<feature type="disulfide bond" evidence="6">
    <location>
        <begin position="906"/>
        <end position="915"/>
    </location>
</feature>
<dbReference type="SMART" id="SM00181">
    <property type="entry name" value="EGF"/>
    <property type="match status" value="5"/>
</dbReference>
<feature type="domain" description="Laminin EGF-like" evidence="9">
    <location>
        <begin position="880"/>
        <end position="933"/>
    </location>
</feature>
<feature type="domain" description="Laminin N-terminal" evidence="11">
    <location>
        <begin position="37"/>
        <end position="272"/>
    </location>
</feature>
<dbReference type="FunFam" id="2.10.25.10:FF:000193">
    <property type="entry name" value="Laminin subunit gamma 1"/>
    <property type="match status" value="1"/>
</dbReference>
<reference evidence="12" key="1">
    <citation type="submission" date="2022-01" db="EMBL/GenBank/DDBJ databases">
        <authorList>
            <person name="King R."/>
        </authorList>
    </citation>
    <scope>NUCLEOTIDE SEQUENCE</scope>
</reference>
<feature type="disulfide bond" evidence="6">
    <location>
        <begin position="388"/>
        <end position="400"/>
    </location>
</feature>
<dbReference type="FunFam" id="2.10.25.10:FF:000067">
    <property type="entry name" value="Laminin subunit gamma 1"/>
    <property type="match status" value="2"/>
</dbReference>
<keyword evidence="4" id="KW-0325">Glycoprotein</keyword>
<keyword evidence="13" id="KW-1185">Reference proteome</keyword>
<dbReference type="SMART" id="SM00180">
    <property type="entry name" value="EGF_Lam"/>
    <property type="match status" value="10"/>
</dbReference>
<dbReference type="InterPro" id="IPR000742">
    <property type="entry name" value="EGF"/>
</dbReference>
<feature type="disulfide bond" evidence="6">
    <location>
        <begin position="849"/>
        <end position="858"/>
    </location>
</feature>
<feature type="disulfide bond" evidence="6">
    <location>
        <begin position="934"/>
        <end position="946"/>
    </location>
</feature>
<dbReference type="InterPro" id="IPR008211">
    <property type="entry name" value="Laminin_N"/>
</dbReference>
<dbReference type="SUPFAM" id="SSF57196">
    <property type="entry name" value="EGF/Laminin"/>
    <property type="match status" value="6"/>
</dbReference>
<dbReference type="PROSITE" id="PS01248">
    <property type="entry name" value="EGF_LAM_1"/>
    <property type="match status" value="5"/>
</dbReference>
<dbReference type="FunFam" id="2.10.25.10:FF:000580">
    <property type="entry name" value="Wing blister, isoform B"/>
    <property type="match status" value="1"/>
</dbReference>
<dbReference type="GO" id="GO:0009887">
    <property type="term" value="P:animal organ morphogenesis"/>
    <property type="evidence" value="ECO:0007669"/>
    <property type="project" value="TreeGrafter"/>
</dbReference>
<dbReference type="GO" id="GO:0005604">
    <property type="term" value="C:basement membrane"/>
    <property type="evidence" value="ECO:0007669"/>
    <property type="project" value="TreeGrafter"/>
</dbReference>
<dbReference type="SMART" id="SM00136">
    <property type="entry name" value="LamNT"/>
    <property type="match status" value="1"/>
</dbReference>
<dbReference type="InterPro" id="IPR009030">
    <property type="entry name" value="Growth_fac_rcpt_cys_sf"/>
</dbReference>
<dbReference type="OrthoDB" id="430826at2759"/>
<dbReference type="Pfam" id="PF00053">
    <property type="entry name" value="EGF_laminin"/>
    <property type="match status" value="11"/>
</dbReference>
<keyword evidence="3 6" id="KW-1015">Disulfide bond</keyword>
<dbReference type="Gene3D" id="2.60.120.260">
    <property type="entry name" value="Galactose-binding domain-like"/>
    <property type="match status" value="1"/>
</dbReference>
<feature type="domain" description="Laminin EGF-like" evidence="9">
    <location>
        <begin position="388"/>
        <end position="434"/>
    </location>
</feature>
<dbReference type="InterPro" id="IPR000034">
    <property type="entry name" value="Laminin_IV"/>
</dbReference>